<gene>
    <name evidence="2" type="ORF">C2857_000346</name>
</gene>
<sequence>MPSDTDTTTSSRAQGGVARDSDRGRRAPLSAEPGVYRDDGKRQVPLSAEGGVYEHDVENEPKRGTAGEGGVSITNEGSKSKK</sequence>
<proteinExistence type="predicted"/>
<feature type="compositionally biased region" description="Basic and acidic residues" evidence="1">
    <location>
        <begin position="52"/>
        <end position="65"/>
    </location>
</feature>
<dbReference type="EMBL" id="CP031390">
    <property type="protein sequence ID" value="QPH15839.1"/>
    <property type="molecule type" value="Genomic_DNA"/>
</dbReference>
<feature type="compositionally biased region" description="Polar residues" evidence="1">
    <location>
        <begin position="1"/>
        <end position="13"/>
    </location>
</feature>
<name>A0A7U3Q120_EPIFF</name>
<protein>
    <submittedName>
        <fullName evidence="2">Uncharacterized protein</fullName>
    </submittedName>
</protein>
<feature type="region of interest" description="Disordered" evidence="1">
    <location>
        <begin position="1"/>
        <end position="82"/>
    </location>
</feature>
<evidence type="ECO:0000313" key="3">
    <source>
        <dbReference type="Proteomes" id="UP000594364"/>
    </source>
</evidence>
<dbReference type="Proteomes" id="UP000594364">
    <property type="component" value="Chromosome 6"/>
</dbReference>
<dbReference type="AlphaFoldDB" id="A0A7U3Q120"/>
<evidence type="ECO:0000256" key="1">
    <source>
        <dbReference type="SAM" id="MobiDB-lite"/>
    </source>
</evidence>
<reference evidence="2 3" key="1">
    <citation type="journal article" date="2018" name="PLoS Genet.">
        <title>Repeat elements organise 3D genome structure and mediate transcription in the filamentous fungus Epichloe festucae.</title>
        <authorList>
            <person name="Winter D.J."/>
            <person name="Ganley A.R.D."/>
            <person name="Young C.A."/>
            <person name="Liachko I."/>
            <person name="Schardl C.L."/>
            <person name="Dupont P.Y."/>
            <person name="Berry D."/>
            <person name="Ram A."/>
            <person name="Scott B."/>
            <person name="Cox M.P."/>
        </authorList>
    </citation>
    <scope>NUCLEOTIDE SEQUENCE [LARGE SCALE GENOMIC DNA]</scope>
    <source>
        <strain evidence="2 3">Fl1</strain>
    </source>
</reference>
<organism evidence="2 3">
    <name type="scientific">Epichloe festucae (strain Fl1)</name>
    <dbReference type="NCBI Taxonomy" id="877507"/>
    <lineage>
        <taxon>Eukaryota</taxon>
        <taxon>Fungi</taxon>
        <taxon>Dikarya</taxon>
        <taxon>Ascomycota</taxon>
        <taxon>Pezizomycotina</taxon>
        <taxon>Sordariomycetes</taxon>
        <taxon>Hypocreomycetidae</taxon>
        <taxon>Hypocreales</taxon>
        <taxon>Clavicipitaceae</taxon>
        <taxon>Epichloe</taxon>
    </lineage>
</organism>
<accession>A0A7U3Q120</accession>
<dbReference type="OrthoDB" id="4960687at2759"/>
<feature type="compositionally biased region" description="Polar residues" evidence="1">
    <location>
        <begin position="72"/>
        <end position="82"/>
    </location>
</feature>
<keyword evidence="3" id="KW-1185">Reference proteome</keyword>
<evidence type="ECO:0000313" key="2">
    <source>
        <dbReference type="EMBL" id="QPH15839.1"/>
    </source>
</evidence>